<keyword evidence="2" id="KW-1185">Reference proteome</keyword>
<sequence length="76" mass="8089">MPAGRPAIRPAVRLHRAVSRCLQVEAGVFSVPERPQTLTVGVGTRDADILELIVGHLQQDQPAAPAIQQAADPVCE</sequence>
<dbReference type="EMBL" id="FTPD01000001">
    <property type="protein sequence ID" value="SIT52717.1"/>
    <property type="molecule type" value="Genomic_DNA"/>
</dbReference>
<proteinExistence type="predicted"/>
<evidence type="ECO:0000313" key="1">
    <source>
        <dbReference type="EMBL" id="SIT52717.1"/>
    </source>
</evidence>
<dbReference type="Proteomes" id="UP000188388">
    <property type="component" value="Unassembled WGS sequence"/>
</dbReference>
<reference evidence="2" key="1">
    <citation type="submission" date="2017-01" db="EMBL/GenBank/DDBJ databases">
        <authorList>
            <person name="Brunel B."/>
        </authorList>
    </citation>
    <scope>NUCLEOTIDE SEQUENCE [LARGE SCALE GENOMIC DNA]</scope>
</reference>
<organism evidence="1 2">
    <name type="scientific">Mesorhizobium prunaredense</name>
    <dbReference type="NCBI Taxonomy" id="1631249"/>
    <lineage>
        <taxon>Bacteria</taxon>
        <taxon>Pseudomonadati</taxon>
        <taxon>Pseudomonadota</taxon>
        <taxon>Alphaproteobacteria</taxon>
        <taxon>Hyphomicrobiales</taxon>
        <taxon>Phyllobacteriaceae</taxon>
        <taxon>Mesorhizobium</taxon>
    </lineage>
</organism>
<gene>
    <name evidence="1" type="ORF">BQ8794_10087</name>
</gene>
<dbReference type="STRING" id="1631249.BQ8794_10087"/>
<evidence type="ECO:0000313" key="2">
    <source>
        <dbReference type="Proteomes" id="UP000188388"/>
    </source>
</evidence>
<name>A0A1R3UYL6_9HYPH</name>
<dbReference type="AlphaFoldDB" id="A0A1R3UYL6"/>
<protein>
    <submittedName>
        <fullName evidence="1">Uncharacterized protein</fullName>
    </submittedName>
</protein>
<accession>A0A1R3UYL6</accession>